<dbReference type="InterPro" id="IPR000033">
    <property type="entry name" value="LDLR_classB_rpt"/>
</dbReference>
<gene>
    <name evidence="2" type="ORF">M9458_025207</name>
</gene>
<accession>A0ABD0Q128</accession>
<dbReference type="InterPro" id="IPR050778">
    <property type="entry name" value="Cueball_EGF_LRP_Nidogen"/>
</dbReference>
<proteinExistence type="predicted"/>
<dbReference type="SUPFAM" id="SSF101898">
    <property type="entry name" value="NHL repeat"/>
    <property type="match status" value="1"/>
</dbReference>
<keyword evidence="3" id="KW-1185">Reference proteome</keyword>
<dbReference type="Pfam" id="PF00058">
    <property type="entry name" value="Ldl_recept_b"/>
    <property type="match status" value="1"/>
</dbReference>
<dbReference type="EMBL" id="JAMKFB020000012">
    <property type="protein sequence ID" value="KAL0179765.1"/>
    <property type="molecule type" value="Genomic_DNA"/>
</dbReference>
<evidence type="ECO:0000256" key="1">
    <source>
        <dbReference type="PROSITE-ProRule" id="PRU00461"/>
    </source>
</evidence>
<evidence type="ECO:0000313" key="2">
    <source>
        <dbReference type="EMBL" id="KAL0179765.1"/>
    </source>
</evidence>
<dbReference type="Proteomes" id="UP001529510">
    <property type="component" value="Unassembled WGS sequence"/>
</dbReference>
<evidence type="ECO:0000313" key="3">
    <source>
        <dbReference type="Proteomes" id="UP001529510"/>
    </source>
</evidence>
<feature type="non-terminal residue" evidence="2">
    <location>
        <position position="1"/>
    </location>
</feature>
<feature type="non-terminal residue" evidence="2">
    <location>
        <position position="73"/>
    </location>
</feature>
<organism evidence="2 3">
    <name type="scientific">Cirrhinus mrigala</name>
    <name type="common">Mrigala</name>
    <dbReference type="NCBI Taxonomy" id="683832"/>
    <lineage>
        <taxon>Eukaryota</taxon>
        <taxon>Metazoa</taxon>
        <taxon>Chordata</taxon>
        <taxon>Craniata</taxon>
        <taxon>Vertebrata</taxon>
        <taxon>Euteleostomi</taxon>
        <taxon>Actinopterygii</taxon>
        <taxon>Neopterygii</taxon>
        <taxon>Teleostei</taxon>
        <taxon>Ostariophysi</taxon>
        <taxon>Cypriniformes</taxon>
        <taxon>Cyprinidae</taxon>
        <taxon>Labeoninae</taxon>
        <taxon>Labeonini</taxon>
        <taxon>Cirrhinus</taxon>
    </lineage>
</organism>
<dbReference type="PROSITE" id="PS51120">
    <property type="entry name" value="LDLRB"/>
    <property type="match status" value="1"/>
</dbReference>
<dbReference type="PANTHER" id="PTHR46513">
    <property type="entry name" value="VITELLOGENIN RECEPTOR-LIKE PROTEIN-RELATED-RELATED"/>
    <property type="match status" value="1"/>
</dbReference>
<protein>
    <submittedName>
        <fullName evidence="2">Uncharacterized protein</fullName>
    </submittedName>
</protein>
<reference evidence="2 3" key="1">
    <citation type="submission" date="2024-05" db="EMBL/GenBank/DDBJ databases">
        <title>Genome sequencing and assembly of Indian major carp, Cirrhinus mrigala (Hamilton, 1822).</title>
        <authorList>
            <person name="Mohindra V."/>
            <person name="Chowdhury L.M."/>
            <person name="Lal K."/>
            <person name="Jena J.K."/>
        </authorList>
    </citation>
    <scope>NUCLEOTIDE SEQUENCE [LARGE SCALE GENOMIC DNA]</scope>
    <source>
        <strain evidence="2">CM1030</strain>
        <tissue evidence="2">Blood</tissue>
    </source>
</reference>
<dbReference type="Gene3D" id="2.120.10.30">
    <property type="entry name" value="TolB, C-terminal domain"/>
    <property type="match status" value="1"/>
</dbReference>
<dbReference type="SMART" id="SM00135">
    <property type="entry name" value="LY"/>
    <property type="match status" value="1"/>
</dbReference>
<name>A0ABD0Q128_CIRMR</name>
<feature type="repeat" description="LDL-receptor class B" evidence="1">
    <location>
        <begin position="1"/>
        <end position="43"/>
    </location>
</feature>
<dbReference type="AlphaFoldDB" id="A0ABD0Q128"/>
<sequence>MLYWIDNGNNPRIEGCWLDGQERRVLVDSALGWPTGLSIDYTNSDRIYWSDAKESRIESILPDGQSRQLSVFI</sequence>
<comment type="caution">
    <text evidence="2">The sequence shown here is derived from an EMBL/GenBank/DDBJ whole genome shotgun (WGS) entry which is preliminary data.</text>
</comment>
<dbReference type="InterPro" id="IPR011042">
    <property type="entry name" value="6-blade_b-propeller_TolB-like"/>
</dbReference>